<evidence type="ECO:0000313" key="1">
    <source>
        <dbReference type="EMBL" id="OQM43704.1"/>
    </source>
</evidence>
<organism evidence="1 2">
    <name type="scientific">Citrobacter braakii</name>
    <dbReference type="NCBI Taxonomy" id="57706"/>
    <lineage>
        <taxon>Bacteria</taxon>
        <taxon>Pseudomonadati</taxon>
        <taxon>Pseudomonadota</taxon>
        <taxon>Gammaproteobacteria</taxon>
        <taxon>Enterobacterales</taxon>
        <taxon>Enterobacteriaceae</taxon>
        <taxon>Citrobacter</taxon>
        <taxon>Citrobacter freundii complex</taxon>
    </lineage>
</organism>
<gene>
    <name evidence="1" type="ORF">BZK42_02165</name>
</gene>
<protein>
    <submittedName>
        <fullName evidence="1">Uncharacterized protein</fullName>
    </submittedName>
</protein>
<dbReference type="RefSeq" id="WP_080858677.1">
    <property type="nucleotide sequence ID" value="NZ_WLVD01000005.1"/>
</dbReference>
<dbReference type="Proteomes" id="UP000192573">
    <property type="component" value="Unassembled WGS sequence"/>
</dbReference>
<name>A0A1V8P4X8_CITBR</name>
<accession>A0A1V8P4X8</accession>
<dbReference type="EMBL" id="NAEW01000001">
    <property type="protein sequence ID" value="OQM43704.1"/>
    <property type="molecule type" value="Genomic_DNA"/>
</dbReference>
<dbReference type="AlphaFoldDB" id="A0A1V8P4X8"/>
<proteinExistence type="predicted"/>
<reference evidence="1 2" key="1">
    <citation type="submission" date="2017-03" db="EMBL/GenBank/DDBJ databases">
        <authorList>
            <person name="Afonso C.L."/>
            <person name="Miller P.J."/>
            <person name="Scott M.A."/>
            <person name="Spackman E."/>
            <person name="Goraichik I."/>
            <person name="Dimitrov K.M."/>
            <person name="Suarez D.L."/>
            <person name="Swayne D.E."/>
        </authorList>
    </citation>
    <scope>NUCLEOTIDE SEQUENCE [LARGE SCALE GENOMIC DNA]</scope>
    <source>
        <strain evidence="1 2">ATCC 51113</strain>
    </source>
</reference>
<evidence type="ECO:0000313" key="2">
    <source>
        <dbReference type="Proteomes" id="UP000192573"/>
    </source>
</evidence>
<sequence length="66" mass="7154">MIARLPLGFIKCPALFFLPASGAPMFLPEIKRQGIFSSPADKNDGMRGKAELGQNMLGEALIDSFK</sequence>
<comment type="caution">
    <text evidence="1">The sequence shown here is derived from an EMBL/GenBank/DDBJ whole genome shotgun (WGS) entry which is preliminary data.</text>
</comment>